<dbReference type="CDD" id="cd03135">
    <property type="entry name" value="GATase1_DJ-1"/>
    <property type="match status" value="1"/>
</dbReference>
<evidence type="ECO:0000259" key="1">
    <source>
        <dbReference type="Pfam" id="PF01965"/>
    </source>
</evidence>
<dbReference type="PANTHER" id="PTHR48094">
    <property type="entry name" value="PROTEIN/NUCLEIC ACID DEGLYCASE DJ-1-RELATED"/>
    <property type="match status" value="1"/>
</dbReference>
<dbReference type="SUPFAM" id="SSF52317">
    <property type="entry name" value="Class I glutamine amidotransferase-like"/>
    <property type="match status" value="1"/>
</dbReference>
<proteinExistence type="predicted"/>
<accession>A0A9D2MTN1</accession>
<dbReference type="PANTHER" id="PTHR48094:SF12">
    <property type="entry name" value="PARKINSON DISEASE PROTEIN 7 HOMOLOG"/>
    <property type="match status" value="1"/>
</dbReference>
<dbReference type="Gene3D" id="3.40.50.880">
    <property type="match status" value="1"/>
</dbReference>
<dbReference type="Proteomes" id="UP000826793">
    <property type="component" value="Unassembled WGS sequence"/>
</dbReference>
<gene>
    <name evidence="2" type="ORF">H9710_00265</name>
</gene>
<organism evidence="2 3">
    <name type="scientific">Candidatus Acutalibacter pullicola</name>
    <dbReference type="NCBI Taxonomy" id="2838417"/>
    <lineage>
        <taxon>Bacteria</taxon>
        <taxon>Bacillati</taxon>
        <taxon>Bacillota</taxon>
        <taxon>Clostridia</taxon>
        <taxon>Eubacteriales</taxon>
        <taxon>Acutalibacteraceae</taxon>
        <taxon>Acutalibacter</taxon>
    </lineage>
</organism>
<name>A0A9D2MTN1_9FIRM</name>
<reference evidence="2" key="2">
    <citation type="submission" date="2021-04" db="EMBL/GenBank/DDBJ databases">
        <authorList>
            <person name="Gilroy R."/>
        </authorList>
    </citation>
    <scope>NUCLEOTIDE SEQUENCE</scope>
    <source>
        <strain evidence="2">CHK185-1770</strain>
    </source>
</reference>
<dbReference type="InterPro" id="IPR050325">
    <property type="entry name" value="Prot/Nucl_acid_deglycase"/>
</dbReference>
<dbReference type="InterPro" id="IPR029062">
    <property type="entry name" value="Class_I_gatase-like"/>
</dbReference>
<dbReference type="EMBL" id="DWXG01000003">
    <property type="protein sequence ID" value="HJB96999.1"/>
    <property type="molecule type" value="Genomic_DNA"/>
</dbReference>
<dbReference type="GO" id="GO:0005737">
    <property type="term" value="C:cytoplasm"/>
    <property type="evidence" value="ECO:0007669"/>
    <property type="project" value="TreeGrafter"/>
</dbReference>
<feature type="domain" description="DJ-1/PfpI" evidence="1">
    <location>
        <begin position="2"/>
        <end position="163"/>
    </location>
</feature>
<dbReference type="InterPro" id="IPR006287">
    <property type="entry name" value="DJ-1"/>
</dbReference>
<protein>
    <submittedName>
        <fullName evidence="2">DJ-1/PfpI family protein</fullName>
    </submittedName>
</protein>
<dbReference type="AlphaFoldDB" id="A0A9D2MTN1"/>
<dbReference type="NCBIfam" id="TIGR01383">
    <property type="entry name" value="not_thiJ"/>
    <property type="match status" value="1"/>
</dbReference>
<evidence type="ECO:0000313" key="3">
    <source>
        <dbReference type="Proteomes" id="UP000826793"/>
    </source>
</evidence>
<dbReference type="InterPro" id="IPR002818">
    <property type="entry name" value="DJ-1/PfpI"/>
</dbReference>
<reference evidence="2" key="1">
    <citation type="journal article" date="2021" name="PeerJ">
        <title>Extensive microbial diversity within the chicken gut microbiome revealed by metagenomics and culture.</title>
        <authorList>
            <person name="Gilroy R."/>
            <person name="Ravi A."/>
            <person name="Getino M."/>
            <person name="Pursley I."/>
            <person name="Horton D.L."/>
            <person name="Alikhan N.F."/>
            <person name="Baker D."/>
            <person name="Gharbi K."/>
            <person name="Hall N."/>
            <person name="Watson M."/>
            <person name="Adriaenssens E.M."/>
            <person name="Foster-Nyarko E."/>
            <person name="Jarju S."/>
            <person name="Secka A."/>
            <person name="Antonio M."/>
            <person name="Oren A."/>
            <person name="Chaudhuri R.R."/>
            <person name="La Ragione R."/>
            <person name="Hildebrand F."/>
            <person name="Pallen M.J."/>
        </authorList>
    </citation>
    <scope>NUCLEOTIDE SEQUENCE</scope>
    <source>
        <strain evidence="2">CHK185-1770</strain>
    </source>
</reference>
<sequence length="182" mass="18867">MVVVFLAEGFEEVEALAPVDVMRRAGLTVKLAGVTGEEVAGSHGICVRTDMAAQDVDASALEAMVLPGGLPGTHNLEASPAVQSCMDRCVEQGKLVAAICAAPSILAHKGLLQGKNATAFPSFQKDLQEGGALLSDCYVVRDGQFLTARGMGVATQFGLALVEALVSPEKAAEIQASIQWEA</sequence>
<comment type="caution">
    <text evidence="2">The sequence shown here is derived from an EMBL/GenBank/DDBJ whole genome shotgun (WGS) entry which is preliminary data.</text>
</comment>
<dbReference type="Pfam" id="PF01965">
    <property type="entry name" value="DJ-1_PfpI"/>
    <property type="match status" value="1"/>
</dbReference>
<evidence type="ECO:0000313" key="2">
    <source>
        <dbReference type="EMBL" id="HJB96999.1"/>
    </source>
</evidence>